<keyword evidence="5 8" id="KW-0472">Membrane</keyword>
<comment type="subcellular location">
    <subcellularLocation>
        <location evidence="1">Cell membrane</location>
        <topology evidence="1">Multi-pass membrane protein</topology>
    </subcellularLocation>
</comment>
<protein>
    <submittedName>
        <fullName evidence="11">ABC transporter permease</fullName>
    </submittedName>
</protein>
<keyword evidence="2" id="KW-1003">Cell membrane</keyword>
<feature type="compositionally biased region" description="Basic and acidic residues" evidence="7">
    <location>
        <begin position="574"/>
        <end position="585"/>
    </location>
</feature>
<feature type="transmembrane region" description="Helical" evidence="8">
    <location>
        <begin position="14"/>
        <end position="38"/>
    </location>
</feature>
<evidence type="ECO:0000256" key="2">
    <source>
        <dbReference type="ARBA" id="ARBA00022475"/>
    </source>
</evidence>
<keyword evidence="4 8" id="KW-1133">Transmembrane helix</keyword>
<dbReference type="InterPro" id="IPR025857">
    <property type="entry name" value="MacB_PCD"/>
</dbReference>
<dbReference type="InterPro" id="IPR003838">
    <property type="entry name" value="ABC3_permease_C"/>
</dbReference>
<accession>A0A2N6VND0</accession>
<dbReference type="Pfam" id="PF02687">
    <property type="entry name" value="FtsX"/>
    <property type="match status" value="2"/>
</dbReference>
<evidence type="ECO:0000256" key="5">
    <source>
        <dbReference type="ARBA" id="ARBA00023136"/>
    </source>
</evidence>
<feature type="transmembrane region" description="Helical" evidence="8">
    <location>
        <begin position="306"/>
        <end position="329"/>
    </location>
</feature>
<feature type="transmembrane region" description="Helical" evidence="8">
    <location>
        <begin position="743"/>
        <end position="771"/>
    </location>
</feature>
<proteinExistence type="inferred from homology"/>
<feature type="domain" description="ABC3 transporter permease C-terminal" evidence="9">
    <location>
        <begin position="256"/>
        <end position="376"/>
    </location>
</feature>
<comment type="caution">
    <text evidence="11">The sequence shown here is derived from an EMBL/GenBank/DDBJ whole genome shotgun (WGS) entry which is preliminary data.</text>
</comment>
<feature type="domain" description="ABC3 transporter permease C-terminal" evidence="9">
    <location>
        <begin position="704"/>
        <end position="821"/>
    </location>
</feature>
<sequence length="828" mass="86465">MIVKANLRSGGARLVAAGITVMVSVAFVVAVTSLLTAFNNTMRDQFSVQYSGADLLVAPDENDLTDKTQKTVSSVDGVKDTQMIEQGSVFTTSDEFAFVSVWPKHSGIKITEGKAPSQKDELLYDAKMAEKQNKKVGDTVDLIVPSEDGEGEDTHTFTISGLAQVPSSVPMFFATDVSNLYPAADHMRVFVDNPADVAQVQEAVAKALAGSKDIKTEDTGAKTAGGLQIATTDQIVQQRMKEMTGEATTLVAFISAFIIVALFVAGLVISNTFQVLVASRTRTLALLRAVGATRSQLRNATLAEGAVLGFISAVLGVFVGWGFAVLLTLAARAFFQPTFALAPLTLLAAVLGLAVGVTVTVIASFWPALKATRVSPIDALAPADIPAPASRFPWIRLVVGTLLTVVGVAVLLLGAAMGELLLALPGGILAFSGVLVLSRVFVPPMVALIGRAGEAIFRSPALGLVARNVKLSPRRTASTTSALLVGVTLVATILVGAQTARTTANNELNQDDPIDVVATSTSGKTADTIKKSDAVDNFVTLPGVQAKASVPLGHQLDENDDSLTQVVGVDTHDQATKDVPRDTRFLPKPGTVNVRDTPDTKKHDGKKVDLTVGNKKVSLTLKTVEGVPPNTVVANKADVTDLGLEESSGQTWVRVTSSASAQDISKLQAQLENSGVIAYVDGASLRAQFSQVLNIMTGIVLGLLATSVIISIVGVGNTLSLATMERKRETALLRSMGMSRWSAAFMVAAEAVLMALTSLVVGLGLGILFGWTGVRSLLTADGLAVPLGIPWLMFGVLAVVALVAALAASVLPAISASRTQPAQGVAMR</sequence>
<dbReference type="GO" id="GO:0005886">
    <property type="term" value="C:plasma membrane"/>
    <property type="evidence" value="ECO:0007669"/>
    <property type="project" value="UniProtKB-SubCell"/>
</dbReference>
<dbReference type="GO" id="GO:0022857">
    <property type="term" value="F:transmembrane transporter activity"/>
    <property type="evidence" value="ECO:0007669"/>
    <property type="project" value="TreeGrafter"/>
</dbReference>
<dbReference type="InterPro" id="IPR050250">
    <property type="entry name" value="Macrolide_Exporter_MacB"/>
</dbReference>
<feature type="transmembrane region" description="Helical" evidence="8">
    <location>
        <begin position="247"/>
        <end position="269"/>
    </location>
</feature>
<comment type="similarity">
    <text evidence="6">Belongs to the ABC-4 integral membrane protein family.</text>
</comment>
<dbReference type="Proteomes" id="UP000235598">
    <property type="component" value="Unassembled WGS sequence"/>
</dbReference>
<feature type="transmembrane region" description="Helical" evidence="8">
    <location>
        <begin position="394"/>
        <end position="413"/>
    </location>
</feature>
<evidence type="ECO:0000259" key="9">
    <source>
        <dbReference type="Pfam" id="PF02687"/>
    </source>
</evidence>
<keyword evidence="3 8" id="KW-0812">Transmembrane</keyword>
<dbReference type="EMBL" id="PNHK01000002">
    <property type="protein sequence ID" value="PMD05635.1"/>
    <property type="molecule type" value="Genomic_DNA"/>
</dbReference>
<evidence type="ECO:0000256" key="6">
    <source>
        <dbReference type="ARBA" id="ARBA00038076"/>
    </source>
</evidence>
<feature type="transmembrane region" description="Helical" evidence="8">
    <location>
        <begin position="341"/>
        <end position="366"/>
    </location>
</feature>
<name>A0A2N6VND0_9MICO</name>
<evidence type="ECO:0000313" key="12">
    <source>
        <dbReference type="Proteomes" id="UP000235598"/>
    </source>
</evidence>
<evidence type="ECO:0000259" key="10">
    <source>
        <dbReference type="Pfam" id="PF12704"/>
    </source>
</evidence>
<dbReference type="Pfam" id="PF12704">
    <property type="entry name" value="MacB_PCD"/>
    <property type="match status" value="1"/>
</dbReference>
<dbReference type="OrthoDB" id="9780560at2"/>
<gene>
    <name evidence="11" type="ORF">CJ199_06410</name>
</gene>
<evidence type="ECO:0000313" key="11">
    <source>
        <dbReference type="EMBL" id="PMD05635.1"/>
    </source>
</evidence>
<evidence type="ECO:0000256" key="3">
    <source>
        <dbReference type="ARBA" id="ARBA00022692"/>
    </source>
</evidence>
<evidence type="ECO:0000256" key="8">
    <source>
        <dbReference type="SAM" id="Phobius"/>
    </source>
</evidence>
<feature type="region of interest" description="Disordered" evidence="7">
    <location>
        <begin position="574"/>
        <end position="604"/>
    </location>
</feature>
<feature type="transmembrane region" description="Helical" evidence="8">
    <location>
        <begin position="791"/>
        <end position="814"/>
    </location>
</feature>
<dbReference type="PANTHER" id="PTHR30572:SF4">
    <property type="entry name" value="ABC TRANSPORTER PERMEASE YTRF"/>
    <property type="match status" value="1"/>
</dbReference>
<evidence type="ECO:0000256" key="4">
    <source>
        <dbReference type="ARBA" id="ARBA00022989"/>
    </source>
</evidence>
<feature type="transmembrane region" description="Helical" evidence="8">
    <location>
        <begin position="695"/>
        <end position="722"/>
    </location>
</feature>
<evidence type="ECO:0000256" key="7">
    <source>
        <dbReference type="SAM" id="MobiDB-lite"/>
    </source>
</evidence>
<dbReference type="AlphaFoldDB" id="A0A2N6VND0"/>
<dbReference type="RefSeq" id="WP_102238656.1">
    <property type="nucleotide sequence ID" value="NZ_PNHK01000002.1"/>
</dbReference>
<dbReference type="PANTHER" id="PTHR30572">
    <property type="entry name" value="MEMBRANE COMPONENT OF TRANSPORTER-RELATED"/>
    <property type="match status" value="1"/>
</dbReference>
<reference evidence="11 12" key="1">
    <citation type="submission" date="2017-09" db="EMBL/GenBank/DDBJ databases">
        <title>Bacterial strain isolated from the female urinary microbiota.</title>
        <authorList>
            <person name="Thomas-White K."/>
            <person name="Kumar N."/>
            <person name="Forster S."/>
            <person name="Putonti C."/>
            <person name="Lawley T."/>
            <person name="Wolfe A.J."/>
        </authorList>
    </citation>
    <scope>NUCLEOTIDE SEQUENCE [LARGE SCALE GENOMIC DNA]</scope>
    <source>
        <strain evidence="11 12">UMB1301</strain>
    </source>
</reference>
<evidence type="ECO:0000256" key="1">
    <source>
        <dbReference type="ARBA" id="ARBA00004651"/>
    </source>
</evidence>
<feature type="domain" description="MacB-like periplasmic core" evidence="10">
    <location>
        <begin position="19"/>
        <end position="206"/>
    </location>
</feature>
<feature type="transmembrane region" description="Helical" evidence="8">
    <location>
        <begin position="420"/>
        <end position="442"/>
    </location>
</feature>
<organism evidence="11 12">
    <name type="scientific">Brevibacterium paucivorans</name>
    <dbReference type="NCBI Taxonomy" id="170994"/>
    <lineage>
        <taxon>Bacteria</taxon>
        <taxon>Bacillati</taxon>
        <taxon>Actinomycetota</taxon>
        <taxon>Actinomycetes</taxon>
        <taxon>Micrococcales</taxon>
        <taxon>Brevibacteriaceae</taxon>
        <taxon>Brevibacterium</taxon>
    </lineage>
</organism>